<dbReference type="AlphaFoldDB" id="A0A7T3RFM4"/>
<dbReference type="InterPro" id="IPR024269">
    <property type="entry name" value="DUF3791"/>
</dbReference>
<gene>
    <name evidence="1" type="ORF">IWA51_06105</name>
</gene>
<dbReference type="RefSeq" id="WP_198443609.1">
    <property type="nucleotide sequence ID" value="NZ_CBCSHE010000003.1"/>
</dbReference>
<name>A0A7T3RFM4_9SPIR</name>
<dbReference type="KEGG" id="tper:IWA51_06105"/>
<evidence type="ECO:0000313" key="1">
    <source>
        <dbReference type="EMBL" id="QQA02148.1"/>
    </source>
</evidence>
<dbReference type="Pfam" id="PF12668">
    <property type="entry name" value="DUF3791"/>
    <property type="match status" value="1"/>
</dbReference>
<keyword evidence="2" id="KW-1185">Reference proteome</keyword>
<accession>A0A7T3RFM4</accession>
<reference evidence="1 2" key="1">
    <citation type="submission" date="2020-11" db="EMBL/GenBank/DDBJ databases">
        <title>Treponema Peruensis nv. sp., first commensal Treponema isolated from human feces.</title>
        <authorList>
            <person name="Belkhou C."/>
            <person name="Raes J."/>
        </authorList>
    </citation>
    <scope>NUCLEOTIDE SEQUENCE [LARGE SCALE GENOMIC DNA]</scope>
    <source>
        <strain evidence="1 2">RCC2812</strain>
    </source>
</reference>
<proteinExistence type="predicted"/>
<organism evidence="1 2">
    <name type="scientific">Treponema peruense</name>
    <dbReference type="NCBI Taxonomy" id="2787628"/>
    <lineage>
        <taxon>Bacteria</taxon>
        <taxon>Pseudomonadati</taxon>
        <taxon>Spirochaetota</taxon>
        <taxon>Spirochaetia</taxon>
        <taxon>Spirochaetales</taxon>
        <taxon>Treponemataceae</taxon>
        <taxon>Treponema</taxon>
    </lineage>
</organism>
<dbReference type="Proteomes" id="UP000595224">
    <property type="component" value="Chromosome"/>
</dbReference>
<dbReference type="EMBL" id="CP064936">
    <property type="protein sequence ID" value="QQA02148.1"/>
    <property type="molecule type" value="Genomic_DNA"/>
</dbReference>
<sequence>MNESMQITFMQLRIIRMFAQKMNNSISQAASLLYENGALNFIRQCFDSLHLEGDEGVYEDVERFLNAKGVTVNA</sequence>
<protein>
    <submittedName>
        <fullName evidence="1">DUF3791 domain-containing protein</fullName>
    </submittedName>
</protein>
<evidence type="ECO:0000313" key="2">
    <source>
        <dbReference type="Proteomes" id="UP000595224"/>
    </source>
</evidence>